<gene>
    <name evidence="1" type="ORF">MNB_SM-4-128</name>
</gene>
<dbReference type="Gene3D" id="2.40.160.10">
    <property type="entry name" value="Porin"/>
    <property type="match status" value="1"/>
</dbReference>
<reference evidence="1" key="1">
    <citation type="submission" date="2016-10" db="EMBL/GenBank/DDBJ databases">
        <authorList>
            <person name="de Groot N.N."/>
        </authorList>
    </citation>
    <scope>NUCLEOTIDE SEQUENCE</scope>
</reference>
<protein>
    <recommendedName>
        <fullName evidence="2">Porin domain-containing protein</fullName>
    </recommendedName>
</protein>
<sequence>MKEMGHERPWKGFGYDVMIANQANRSAAASSTQNGGNSYAARGMFDYTEKLHLEASYALTENAKGPSDGTTNAGGEDYSNFNVGVDSNLGKLSLKAEYFDASNIKGVKDYDEQVFTGTAGYFIIPTLEGVVKHVQGSASKGGTDTTLGNTYLGLNLFISMPYEDFSRKSKRMRNQHKVVMNYIVASGDTKGSTNEWNGLKGYKDDAFVVQYQFKF</sequence>
<dbReference type="InterPro" id="IPR023614">
    <property type="entry name" value="Porin_dom_sf"/>
</dbReference>
<proteinExistence type="predicted"/>
<dbReference type="SUPFAM" id="SSF56935">
    <property type="entry name" value="Porins"/>
    <property type="match status" value="1"/>
</dbReference>
<accession>A0A1W1CSS0</accession>
<evidence type="ECO:0000313" key="1">
    <source>
        <dbReference type="EMBL" id="SFV68742.1"/>
    </source>
</evidence>
<organism evidence="1">
    <name type="scientific">hydrothermal vent metagenome</name>
    <dbReference type="NCBI Taxonomy" id="652676"/>
    <lineage>
        <taxon>unclassified sequences</taxon>
        <taxon>metagenomes</taxon>
        <taxon>ecological metagenomes</taxon>
    </lineage>
</organism>
<name>A0A1W1CSS0_9ZZZZ</name>
<dbReference type="AlphaFoldDB" id="A0A1W1CSS0"/>
<evidence type="ECO:0008006" key="2">
    <source>
        <dbReference type="Google" id="ProtNLM"/>
    </source>
</evidence>
<dbReference type="EMBL" id="FPHF01000109">
    <property type="protein sequence ID" value="SFV68742.1"/>
    <property type="molecule type" value="Genomic_DNA"/>
</dbReference>